<dbReference type="AlphaFoldDB" id="W8AVW7"/>
<reference evidence="2" key="2">
    <citation type="journal article" date="2014" name="BMC Genomics">
        <title>A genomic perspective to assessing quality of mass-reared SIT flies used in Mediterranean fruit fly (Ceratitis capitata) eradication in California.</title>
        <authorList>
            <person name="Calla B."/>
            <person name="Hall B."/>
            <person name="Hou S."/>
            <person name="Geib S.M."/>
        </authorList>
    </citation>
    <scope>NUCLEOTIDE SEQUENCE</scope>
</reference>
<proteinExistence type="evidence at transcript level"/>
<accession>W8AVW7</accession>
<name>W8AVW7_CERCA</name>
<protein>
    <submittedName>
        <fullName evidence="2">Uncharacterized protein</fullName>
    </submittedName>
</protein>
<reference evidence="2" key="1">
    <citation type="submission" date="2013-07" db="EMBL/GenBank/DDBJ databases">
        <authorList>
            <person name="Geib S."/>
        </authorList>
    </citation>
    <scope>NUCLEOTIDE SEQUENCE</scope>
</reference>
<sequence length="174" mass="19565">MKQLIFTGSLYATKFFLHLFILAFLLDGFSKYMIGLTRLTTYPQKYKNLYLNRVNTNPGSSVNNSPSDEEYDDDDDETERPAEHMDQSDYSIKNFLHSFTLDNRKPTSMNVFCCGENESIASAKKLLPSRNGPGQVIQVVTSEKGTKVTTELQRIGSASDESDAKKKKTDAVNV</sequence>
<evidence type="ECO:0000313" key="2">
    <source>
        <dbReference type="EMBL" id="JAB93015.1"/>
    </source>
</evidence>
<organism evidence="2">
    <name type="scientific">Ceratitis capitata</name>
    <name type="common">Mediterranean fruit fly</name>
    <name type="synonym">Tephritis capitata</name>
    <dbReference type="NCBI Taxonomy" id="7213"/>
    <lineage>
        <taxon>Eukaryota</taxon>
        <taxon>Metazoa</taxon>
        <taxon>Ecdysozoa</taxon>
        <taxon>Arthropoda</taxon>
        <taxon>Hexapoda</taxon>
        <taxon>Insecta</taxon>
        <taxon>Pterygota</taxon>
        <taxon>Neoptera</taxon>
        <taxon>Endopterygota</taxon>
        <taxon>Diptera</taxon>
        <taxon>Brachycera</taxon>
        <taxon>Muscomorpha</taxon>
        <taxon>Tephritoidea</taxon>
        <taxon>Tephritidae</taxon>
        <taxon>Ceratitis</taxon>
        <taxon>Ceratitis</taxon>
    </lineage>
</organism>
<feature type="region of interest" description="Disordered" evidence="1">
    <location>
        <begin position="57"/>
        <end position="87"/>
    </location>
</feature>
<feature type="compositionally biased region" description="Acidic residues" evidence="1">
    <location>
        <begin position="67"/>
        <end position="78"/>
    </location>
</feature>
<feature type="region of interest" description="Disordered" evidence="1">
    <location>
        <begin position="144"/>
        <end position="174"/>
    </location>
</feature>
<feature type="compositionally biased region" description="Polar residues" evidence="1">
    <location>
        <begin position="57"/>
        <end position="66"/>
    </location>
</feature>
<evidence type="ECO:0000256" key="1">
    <source>
        <dbReference type="SAM" id="MobiDB-lite"/>
    </source>
</evidence>
<dbReference type="EMBL" id="GAMC01013540">
    <property type="protein sequence ID" value="JAB93015.1"/>
    <property type="molecule type" value="mRNA"/>
</dbReference>
<dbReference type="OrthoDB" id="422187at2759"/>